<reference evidence="9" key="1">
    <citation type="journal article" date="2014" name="Genome Announc.">
        <title>Draft Genome Sequence of Mycobacterium triplex DSM 44626.</title>
        <authorList>
            <person name="Sassi M."/>
            <person name="Croce O."/>
            <person name="Robert C."/>
            <person name="Raoult D."/>
            <person name="Drancourt M."/>
        </authorList>
    </citation>
    <scope>NUCLEOTIDE SEQUENCE [LARGE SCALE GENOMIC DNA]</scope>
    <source>
        <strain evidence="9">DSM 44626</strain>
    </source>
</reference>
<dbReference type="SUPFAM" id="SSF54373">
    <property type="entry name" value="FAD-linked reductases, C-terminal domain"/>
    <property type="match status" value="1"/>
</dbReference>
<reference evidence="9" key="2">
    <citation type="submission" date="2014-04" db="EMBL/GenBank/DDBJ databases">
        <authorList>
            <person name="Urmite Genomes U."/>
        </authorList>
    </citation>
    <scope>NUCLEOTIDE SEQUENCE</scope>
    <source>
        <strain evidence="9">DSM 44626</strain>
    </source>
</reference>
<dbReference type="PANTHER" id="PTHR11552">
    <property type="entry name" value="GLUCOSE-METHANOL-CHOLINE GMC OXIDOREDUCTASE"/>
    <property type="match status" value="1"/>
</dbReference>
<feature type="domain" description="Glucose-methanol-choline oxidoreductase N-terminal" evidence="7">
    <location>
        <begin position="88"/>
        <end position="111"/>
    </location>
</feature>
<dbReference type="PANTHER" id="PTHR11552:SF147">
    <property type="entry name" value="CHOLINE DEHYDROGENASE, MITOCHONDRIAL"/>
    <property type="match status" value="1"/>
</dbReference>
<feature type="binding site" evidence="5">
    <location>
        <begin position="98"/>
        <end position="101"/>
    </location>
    <ligand>
        <name>FAD</name>
        <dbReference type="ChEBI" id="CHEBI:57692"/>
    </ligand>
</feature>
<dbReference type="Pfam" id="PF00732">
    <property type="entry name" value="GMC_oxred_N"/>
    <property type="match status" value="1"/>
</dbReference>
<dbReference type="Pfam" id="PF05199">
    <property type="entry name" value="GMC_oxred_C"/>
    <property type="match status" value="1"/>
</dbReference>
<evidence type="ECO:0000256" key="6">
    <source>
        <dbReference type="RuleBase" id="RU003968"/>
    </source>
</evidence>
<dbReference type="eggNOG" id="COG2303">
    <property type="taxonomic scope" value="Bacteria"/>
</dbReference>
<dbReference type="EMBL" id="HG964446">
    <property type="protein sequence ID" value="CDO89481.1"/>
    <property type="molecule type" value="Genomic_DNA"/>
</dbReference>
<accession>A0A024K0N2</accession>
<dbReference type="InterPro" id="IPR000172">
    <property type="entry name" value="GMC_OxRdtase_N"/>
</dbReference>
<proteinExistence type="inferred from homology"/>
<evidence type="ECO:0000256" key="5">
    <source>
        <dbReference type="PIRSR" id="PIRSR000137-2"/>
    </source>
</evidence>
<dbReference type="InterPro" id="IPR012132">
    <property type="entry name" value="GMC_OxRdtase"/>
</dbReference>
<evidence type="ECO:0000256" key="4">
    <source>
        <dbReference type="ARBA" id="ARBA00022827"/>
    </source>
</evidence>
<sequence>MTSSRQVSPDNSFDYVIVGAGSAGCVLANRLSEDPSVQVLLLEAGPEDTQDAIRVPAIFGSLFGTEVDWDYRLEPQTHYQGSMTYPRGKTLGGSSSINLMVYIRGDRADFDAWSERGCAGWDYDSVLPYFIKAENNSRLGEPLHGQSGPLHVEDRMFTHELSHSWVSAAGEWGLANTDDFNGAAQIGSGAYQVSCHEGWRWSGADGYLRPALDRPNLTVQVNAQATRILLDGTRAIGVAYVHDGAEANAHAGSEVILAGGTINSPQLLLLSGIGPAGPLRALGIDVRSDLPGVGENLHDHTMTPIVWATEGSTDLLELASPENFALWQSRRGGPFASNGGEVGGFLCTTGDGIPNVQFIGGPTSFVDHGHFAPPLPNFTMNAAVTHPRSRGRLWLGSADPLAPPRIHPAYFSDPADVHDVIAGLSAAIEIAQQPSLRKFLKELNLPTEAKPDEAALAAHARNWSQTEYHPVGTCAMGVDERAVVDPDLNVRGIDGLRVVDASVMPAIISGNTNAATVMIAEKGADLIKNSRRPKSGNRC</sequence>
<dbReference type="Proteomes" id="UP000028880">
    <property type="component" value="Unassembled WGS sequence"/>
</dbReference>
<keyword evidence="11" id="KW-1185">Reference proteome</keyword>
<evidence type="ECO:0000256" key="2">
    <source>
        <dbReference type="ARBA" id="ARBA00010790"/>
    </source>
</evidence>
<gene>
    <name evidence="10" type="ORF">AWC29_13190</name>
    <name evidence="9" type="ORF">BN973_03857</name>
</gene>
<dbReference type="HOGENOM" id="CLU_002865_7_2_11"/>
<dbReference type="PROSITE" id="PS51257">
    <property type="entry name" value="PROKAR_LIPOPROTEIN"/>
    <property type="match status" value="1"/>
</dbReference>
<evidence type="ECO:0000256" key="3">
    <source>
        <dbReference type="ARBA" id="ARBA00022630"/>
    </source>
</evidence>
<dbReference type="PROSITE" id="PS00623">
    <property type="entry name" value="GMC_OXRED_1"/>
    <property type="match status" value="1"/>
</dbReference>
<evidence type="ECO:0000256" key="1">
    <source>
        <dbReference type="ARBA" id="ARBA00001974"/>
    </source>
</evidence>
<dbReference type="SUPFAM" id="SSF51905">
    <property type="entry name" value="FAD/NAD(P)-binding domain"/>
    <property type="match status" value="1"/>
</dbReference>
<dbReference type="Gene3D" id="3.50.50.60">
    <property type="entry name" value="FAD/NAD(P)-binding domain"/>
    <property type="match status" value="1"/>
</dbReference>
<evidence type="ECO:0000313" key="10">
    <source>
        <dbReference type="EMBL" id="ORX04850.1"/>
    </source>
</evidence>
<evidence type="ECO:0000313" key="11">
    <source>
        <dbReference type="Proteomes" id="UP000193710"/>
    </source>
</evidence>
<dbReference type="InterPro" id="IPR036188">
    <property type="entry name" value="FAD/NAD-bd_sf"/>
</dbReference>
<feature type="domain" description="Glucose-methanol-choline oxidoreductase N-terminal" evidence="8">
    <location>
        <begin position="260"/>
        <end position="274"/>
    </location>
</feature>
<evidence type="ECO:0000259" key="8">
    <source>
        <dbReference type="PROSITE" id="PS00624"/>
    </source>
</evidence>
<keyword evidence="4 5" id="KW-0274">FAD</keyword>
<dbReference type="GO" id="GO:0050660">
    <property type="term" value="F:flavin adenine dinucleotide binding"/>
    <property type="evidence" value="ECO:0007669"/>
    <property type="project" value="InterPro"/>
</dbReference>
<organism evidence="9">
    <name type="scientific">Mycobacterium triplex</name>
    <dbReference type="NCBI Taxonomy" id="47839"/>
    <lineage>
        <taxon>Bacteria</taxon>
        <taxon>Bacillati</taxon>
        <taxon>Actinomycetota</taxon>
        <taxon>Actinomycetes</taxon>
        <taxon>Mycobacteriales</taxon>
        <taxon>Mycobacteriaceae</taxon>
        <taxon>Mycobacterium</taxon>
        <taxon>Mycobacterium simiae complex</taxon>
    </lineage>
</organism>
<dbReference type="PIRSF" id="PIRSF000137">
    <property type="entry name" value="Alcohol_oxidase"/>
    <property type="match status" value="1"/>
</dbReference>
<dbReference type="RefSeq" id="WP_036470120.1">
    <property type="nucleotide sequence ID" value="NZ_HG964446.1"/>
</dbReference>
<reference evidence="10 11" key="3">
    <citation type="submission" date="2016-01" db="EMBL/GenBank/DDBJ databases">
        <title>The new phylogeny of the genus Mycobacterium.</title>
        <authorList>
            <person name="Tarcisio F."/>
            <person name="Conor M."/>
            <person name="Antonella G."/>
            <person name="Elisabetta G."/>
            <person name="Giulia F.S."/>
            <person name="Sara T."/>
            <person name="Anna F."/>
            <person name="Clotilde B."/>
            <person name="Roberto B."/>
            <person name="Veronica D.S."/>
            <person name="Fabio R."/>
            <person name="Monica P."/>
            <person name="Olivier J."/>
            <person name="Enrico T."/>
            <person name="Nicola S."/>
        </authorList>
    </citation>
    <scope>NUCLEOTIDE SEQUENCE [LARGE SCALE GENOMIC DNA]</scope>
    <source>
        <strain evidence="10 11">DSM 44626</strain>
    </source>
</reference>
<evidence type="ECO:0000313" key="9">
    <source>
        <dbReference type="EMBL" id="CDO89481.1"/>
    </source>
</evidence>
<dbReference type="Proteomes" id="UP000193710">
    <property type="component" value="Unassembled WGS sequence"/>
</dbReference>
<dbReference type="Gene3D" id="3.30.560.10">
    <property type="entry name" value="Glucose Oxidase, domain 3"/>
    <property type="match status" value="1"/>
</dbReference>
<dbReference type="AlphaFoldDB" id="A0A024K0N2"/>
<dbReference type="GO" id="GO:0016614">
    <property type="term" value="F:oxidoreductase activity, acting on CH-OH group of donors"/>
    <property type="evidence" value="ECO:0007669"/>
    <property type="project" value="InterPro"/>
</dbReference>
<dbReference type="PROSITE" id="PS00624">
    <property type="entry name" value="GMC_OXRED_2"/>
    <property type="match status" value="1"/>
</dbReference>
<protein>
    <submittedName>
        <fullName evidence="10">Choline dehydrogenase</fullName>
    </submittedName>
    <submittedName>
        <fullName evidence="9">GMC-type oxidoreductase</fullName>
    </submittedName>
</protein>
<comment type="cofactor">
    <cofactor evidence="1 5">
        <name>FAD</name>
        <dbReference type="ChEBI" id="CHEBI:57692"/>
    </cofactor>
</comment>
<dbReference type="OrthoDB" id="9785276at2"/>
<dbReference type="STRING" id="47839.BN973_03857"/>
<keyword evidence="3 6" id="KW-0285">Flavoprotein</keyword>
<name>A0A024K0N2_9MYCO</name>
<comment type="similarity">
    <text evidence="2 6">Belongs to the GMC oxidoreductase family.</text>
</comment>
<dbReference type="InterPro" id="IPR007867">
    <property type="entry name" value="GMC_OxRtase_C"/>
</dbReference>
<evidence type="ECO:0000259" key="7">
    <source>
        <dbReference type="PROSITE" id="PS00623"/>
    </source>
</evidence>
<dbReference type="EMBL" id="LQPY01000017">
    <property type="protein sequence ID" value="ORX04850.1"/>
    <property type="molecule type" value="Genomic_DNA"/>
</dbReference>